<dbReference type="WBParaSite" id="PSAMB.scaffold274size59727.g4295.t1">
    <property type="protein sequence ID" value="PSAMB.scaffold274size59727.g4295.t1"/>
    <property type="gene ID" value="PSAMB.scaffold274size59727.g4295"/>
</dbReference>
<dbReference type="AlphaFoldDB" id="A0A914VY69"/>
<protein>
    <submittedName>
        <fullName evidence="2">Uncharacterized protein</fullName>
    </submittedName>
</protein>
<dbReference type="Proteomes" id="UP000887566">
    <property type="component" value="Unplaced"/>
</dbReference>
<organism evidence="1 2">
    <name type="scientific">Plectus sambesii</name>
    <dbReference type="NCBI Taxonomy" id="2011161"/>
    <lineage>
        <taxon>Eukaryota</taxon>
        <taxon>Metazoa</taxon>
        <taxon>Ecdysozoa</taxon>
        <taxon>Nematoda</taxon>
        <taxon>Chromadorea</taxon>
        <taxon>Plectida</taxon>
        <taxon>Plectina</taxon>
        <taxon>Plectoidea</taxon>
        <taxon>Plectidae</taxon>
        <taxon>Plectus</taxon>
    </lineage>
</organism>
<evidence type="ECO:0000313" key="1">
    <source>
        <dbReference type="Proteomes" id="UP000887566"/>
    </source>
</evidence>
<keyword evidence="1" id="KW-1185">Reference proteome</keyword>
<evidence type="ECO:0000313" key="2">
    <source>
        <dbReference type="WBParaSite" id="PSAMB.scaffold274size59727.g4295.t1"/>
    </source>
</evidence>
<name>A0A914VY69_9BILA</name>
<accession>A0A914VY69</accession>
<reference evidence="2" key="1">
    <citation type="submission" date="2022-11" db="UniProtKB">
        <authorList>
            <consortium name="WormBaseParasite"/>
        </authorList>
    </citation>
    <scope>IDENTIFICATION</scope>
</reference>
<proteinExistence type="predicted"/>
<sequence length="94" mass="10892">MRHEVDRTRNYTRTLQIKLRPAHQNDLRASEPLSIPLIYTIQQNSIKPANSGGNNAEHPANQMLLMQSKAAQAVGDCCIWMAVRHLMERYEHRR</sequence>